<organism evidence="1 2">
    <name type="scientific">Primorskyibacter flagellatus</name>
    <dbReference type="NCBI Taxonomy" id="1387277"/>
    <lineage>
        <taxon>Bacteria</taxon>
        <taxon>Pseudomonadati</taxon>
        <taxon>Pseudomonadota</taxon>
        <taxon>Alphaproteobacteria</taxon>
        <taxon>Rhodobacterales</taxon>
        <taxon>Roseobacteraceae</taxon>
        <taxon>Primorskyibacter</taxon>
    </lineage>
</organism>
<dbReference type="OrthoDB" id="7865302at2"/>
<gene>
    <name evidence="1" type="ORF">SAMN06295998_1205</name>
</gene>
<protein>
    <submittedName>
        <fullName evidence="1">Uncharacterized protein</fullName>
    </submittedName>
</protein>
<dbReference type="Proteomes" id="UP000192330">
    <property type="component" value="Unassembled WGS sequence"/>
</dbReference>
<evidence type="ECO:0000313" key="1">
    <source>
        <dbReference type="EMBL" id="SMD02927.1"/>
    </source>
</evidence>
<dbReference type="InterPro" id="IPR009843">
    <property type="entry name" value="DUF1403"/>
</dbReference>
<accession>A0A1W2E0A9</accession>
<dbReference type="EMBL" id="FWYD01000020">
    <property type="protein sequence ID" value="SMD02927.1"/>
    <property type="molecule type" value="Genomic_DNA"/>
</dbReference>
<dbReference type="Pfam" id="PF07183">
    <property type="entry name" value="DUF1403"/>
    <property type="match status" value="1"/>
</dbReference>
<evidence type="ECO:0000313" key="2">
    <source>
        <dbReference type="Proteomes" id="UP000192330"/>
    </source>
</evidence>
<proteinExistence type="predicted"/>
<reference evidence="1 2" key="1">
    <citation type="submission" date="2017-04" db="EMBL/GenBank/DDBJ databases">
        <authorList>
            <person name="Afonso C.L."/>
            <person name="Miller P.J."/>
            <person name="Scott M.A."/>
            <person name="Spackman E."/>
            <person name="Goraichik I."/>
            <person name="Dimitrov K.M."/>
            <person name="Suarez D.L."/>
            <person name="Swayne D.E."/>
        </authorList>
    </citation>
    <scope>NUCLEOTIDE SEQUENCE [LARGE SCALE GENOMIC DNA]</scope>
    <source>
        <strain evidence="1 2">CGMCC 1.12644</strain>
    </source>
</reference>
<dbReference type="RefSeq" id="WP_084354142.1">
    <property type="nucleotide sequence ID" value="NZ_FWYD01000020.1"/>
</dbReference>
<name>A0A1W2E0A9_9RHOB</name>
<dbReference type="AlphaFoldDB" id="A0A1W2E0A9"/>
<sequence>MPSWVTTARTETSEDVAFLSGAALAQLHVVLGRGEVHHALLGARLALRACCGAKHDRSLCRTLAQDRFVRAEIIRHAR</sequence>
<keyword evidence="2" id="KW-1185">Reference proteome</keyword>